<gene>
    <name evidence="14" type="ORF">ADK41_31505</name>
</gene>
<keyword evidence="7" id="KW-0511">Multifunctional enzyme</keyword>
<dbReference type="PROSITE" id="PS50075">
    <property type="entry name" value="CARRIER"/>
    <property type="match status" value="2"/>
</dbReference>
<evidence type="ECO:0000256" key="7">
    <source>
        <dbReference type="ARBA" id="ARBA00023268"/>
    </source>
</evidence>
<dbReference type="GO" id="GO:0004315">
    <property type="term" value="F:3-oxoacyl-[acyl-carrier-protein] synthase activity"/>
    <property type="evidence" value="ECO:0007669"/>
    <property type="project" value="InterPro"/>
</dbReference>
<dbReference type="InterPro" id="IPR036291">
    <property type="entry name" value="NAD(P)-bd_dom_sf"/>
</dbReference>
<organism evidence="14 15">
    <name type="scientific">Streptomyces caelestis</name>
    <dbReference type="NCBI Taxonomy" id="36816"/>
    <lineage>
        <taxon>Bacteria</taxon>
        <taxon>Bacillati</taxon>
        <taxon>Actinomycetota</taxon>
        <taxon>Actinomycetes</taxon>
        <taxon>Kitasatosporales</taxon>
        <taxon>Streptomycetaceae</taxon>
        <taxon>Streptomyces</taxon>
    </lineage>
</organism>
<feature type="domain" description="Ketosynthase family 3 (KS3)" evidence="12">
    <location>
        <begin position="1625"/>
        <end position="2050"/>
    </location>
</feature>
<dbReference type="Pfam" id="PF00109">
    <property type="entry name" value="ketoacyl-synt"/>
    <property type="match status" value="2"/>
</dbReference>
<dbReference type="PATRIC" id="fig|36816.3.peg.6821"/>
<dbReference type="PANTHER" id="PTHR43775">
    <property type="entry name" value="FATTY ACID SYNTHASE"/>
    <property type="match status" value="1"/>
</dbReference>
<dbReference type="InterPro" id="IPR049552">
    <property type="entry name" value="PKS_DH_N"/>
</dbReference>
<feature type="compositionally biased region" description="Basic and acidic residues" evidence="10">
    <location>
        <begin position="2645"/>
        <end position="2654"/>
    </location>
</feature>
<dbReference type="GO" id="GO:0006633">
    <property type="term" value="P:fatty acid biosynthetic process"/>
    <property type="evidence" value="ECO:0007669"/>
    <property type="project" value="InterPro"/>
</dbReference>
<dbReference type="SUPFAM" id="SSF55048">
    <property type="entry name" value="Probable ACP-binding domain of malonyl-CoA ACP transacylase"/>
    <property type="match status" value="2"/>
</dbReference>
<evidence type="ECO:0000259" key="12">
    <source>
        <dbReference type="PROSITE" id="PS52004"/>
    </source>
</evidence>
<feature type="domain" description="Ketosynthase family 3 (KS3)" evidence="12">
    <location>
        <begin position="27"/>
        <end position="446"/>
    </location>
</feature>
<dbReference type="PROSITE" id="PS00606">
    <property type="entry name" value="KS3_1"/>
    <property type="match status" value="2"/>
</dbReference>
<feature type="region of interest" description="Disordered" evidence="10">
    <location>
        <begin position="1018"/>
        <end position="1082"/>
    </location>
</feature>
<evidence type="ECO:0000256" key="10">
    <source>
        <dbReference type="SAM" id="MobiDB-lite"/>
    </source>
</evidence>
<dbReference type="SUPFAM" id="SSF53901">
    <property type="entry name" value="Thiolase-like"/>
    <property type="match status" value="2"/>
</dbReference>
<keyword evidence="5" id="KW-0808">Transferase</keyword>
<dbReference type="SMART" id="SM01294">
    <property type="entry name" value="PKS_PP_betabranch"/>
    <property type="match status" value="2"/>
</dbReference>
<feature type="active site" description="Proton acceptor; for dehydratase activity" evidence="9">
    <location>
        <position position="2552"/>
    </location>
</feature>
<dbReference type="SMART" id="SM00825">
    <property type="entry name" value="PKS_KS"/>
    <property type="match status" value="2"/>
</dbReference>
<dbReference type="SUPFAM" id="SSF52151">
    <property type="entry name" value="FabD/lysophospholipase-like"/>
    <property type="match status" value="2"/>
</dbReference>
<keyword evidence="6" id="KW-0045">Antibiotic biosynthesis</keyword>
<name>A0A0M9X635_9ACTN</name>
<dbReference type="Pfam" id="PF14765">
    <property type="entry name" value="PS-DH"/>
    <property type="match status" value="1"/>
</dbReference>
<dbReference type="OrthoDB" id="9778690at2"/>
<dbReference type="InterPro" id="IPR050091">
    <property type="entry name" value="PKS_NRPS_Biosynth_Enz"/>
</dbReference>
<dbReference type="Pfam" id="PF00550">
    <property type="entry name" value="PP-binding"/>
    <property type="match status" value="2"/>
</dbReference>
<dbReference type="InterPro" id="IPR049551">
    <property type="entry name" value="PKS_DH_C"/>
</dbReference>
<dbReference type="InterPro" id="IPR016035">
    <property type="entry name" value="Acyl_Trfase/lysoPLipase"/>
</dbReference>
<comment type="cofactor">
    <cofactor evidence="1">
        <name>pantetheine 4'-phosphate</name>
        <dbReference type="ChEBI" id="CHEBI:47942"/>
    </cofactor>
</comment>
<dbReference type="InterPro" id="IPR016039">
    <property type="entry name" value="Thiolase-like"/>
</dbReference>
<dbReference type="InterPro" id="IPR020806">
    <property type="entry name" value="PKS_PP-bd"/>
</dbReference>
<dbReference type="SMART" id="SM00822">
    <property type="entry name" value="PKS_KR"/>
    <property type="match status" value="2"/>
</dbReference>
<dbReference type="GO" id="GO:0004312">
    <property type="term" value="F:fatty acid synthase activity"/>
    <property type="evidence" value="ECO:0007669"/>
    <property type="project" value="TreeGrafter"/>
</dbReference>
<keyword evidence="4" id="KW-0597">Phosphoprotein</keyword>
<dbReference type="SUPFAM" id="SSF51735">
    <property type="entry name" value="NAD(P)-binding Rossmann-fold domains"/>
    <property type="match status" value="4"/>
</dbReference>
<evidence type="ECO:0000256" key="8">
    <source>
        <dbReference type="ARBA" id="ARBA00023315"/>
    </source>
</evidence>
<dbReference type="InterPro" id="IPR014031">
    <property type="entry name" value="Ketoacyl_synth_C"/>
</dbReference>
<dbReference type="SUPFAM" id="SSF47336">
    <property type="entry name" value="ACP-like"/>
    <property type="match status" value="2"/>
</dbReference>
<evidence type="ECO:0000256" key="1">
    <source>
        <dbReference type="ARBA" id="ARBA00001957"/>
    </source>
</evidence>
<keyword evidence="3" id="KW-0596">Phosphopantetheine</keyword>
<dbReference type="SMART" id="SM00823">
    <property type="entry name" value="PKS_PP"/>
    <property type="match status" value="2"/>
</dbReference>
<dbReference type="SMART" id="SM00826">
    <property type="entry name" value="PKS_DH"/>
    <property type="match status" value="1"/>
</dbReference>
<feature type="compositionally biased region" description="Low complexity" evidence="10">
    <location>
        <begin position="1018"/>
        <end position="1030"/>
    </location>
</feature>
<dbReference type="CDD" id="cd00833">
    <property type="entry name" value="PKS"/>
    <property type="match status" value="2"/>
</dbReference>
<dbReference type="InterPro" id="IPR001227">
    <property type="entry name" value="Ac_transferase_dom_sf"/>
</dbReference>
<dbReference type="InterPro" id="IPR018201">
    <property type="entry name" value="Ketoacyl_synth_AS"/>
</dbReference>
<dbReference type="PROSITE" id="PS00012">
    <property type="entry name" value="PHOSPHOPANTETHEINE"/>
    <property type="match status" value="1"/>
</dbReference>
<feature type="active site" description="Proton donor; for dehydratase activity" evidence="9">
    <location>
        <position position="2731"/>
    </location>
</feature>
<accession>A0A0M9X635</accession>
<dbReference type="InterPro" id="IPR009081">
    <property type="entry name" value="PP-bd_ACP"/>
</dbReference>
<feature type="region of interest" description="Disordered" evidence="10">
    <location>
        <begin position="2642"/>
        <end position="2671"/>
    </location>
</feature>
<dbReference type="InterPro" id="IPR057326">
    <property type="entry name" value="KR_dom"/>
</dbReference>
<dbReference type="InterPro" id="IPR006162">
    <property type="entry name" value="Ppantetheine_attach_site"/>
</dbReference>
<proteinExistence type="predicted"/>
<dbReference type="InterPro" id="IPR041618">
    <property type="entry name" value="PKS_DE"/>
</dbReference>
<dbReference type="Gene3D" id="3.40.47.10">
    <property type="match status" value="2"/>
</dbReference>
<dbReference type="Gene3D" id="3.40.366.10">
    <property type="entry name" value="Malonyl-Coenzyme A Acyl Carrier Protein, domain 2"/>
    <property type="match status" value="2"/>
</dbReference>
<dbReference type="InterPro" id="IPR014043">
    <property type="entry name" value="Acyl_transferase_dom"/>
</dbReference>
<dbReference type="Pfam" id="PF16197">
    <property type="entry name" value="KAsynt_C_assoc"/>
    <property type="match status" value="2"/>
</dbReference>
<evidence type="ECO:0000259" key="11">
    <source>
        <dbReference type="PROSITE" id="PS50075"/>
    </source>
</evidence>
<dbReference type="Pfam" id="PF00698">
    <property type="entry name" value="Acyl_transf_1"/>
    <property type="match status" value="2"/>
</dbReference>
<reference evidence="14 15" key="1">
    <citation type="submission" date="2015-07" db="EMBL/GenBank/DDBJ databases">
        <authorList>
            <person name="Noorani M."/>
        </authorList>
    </citation>
    <scope>NUCLEOTIDE SEQUENCE [LARGE SCALE GENOMIC DNA]</scope>
    <source>
        <strain evidence="14 15">NRRL B-24567</strain>
    </source>
</reference>
<dbReference type="Pfam" id="PF08659">
    <property type="entry name" value="KR"/>
    <property type="match status" value="2"/>
</dbReference>
<evidence type="ECO:0000313" key="14">
    <source>
        <dbReference type="EMBL" id="KOT31017.1"/>
    </source>
</evidence>
<dbReference type="FunFam" id="1.10.1200.10:FF:000007">
    <property type="entry name" value="Probable polyketide synthase pks17"/>
    <property type="match status" value="2"/>
</dbReference>
<evidence type="ECO:0000256" key="6">
    <source>
        <dbReference type="ARBA" id="ARBA00023194"/>
    </source>
</evidence>
<feature type="region of interest" description="C-terminal hotdog fold" evidence="9">
    <location>
        <begin position="2669"/>
        <end position="2814"/>
    </location>
</feature>
<dbReference type="InterPro" id="IPR014030">
    <property type="entry name" value="Ketoacyl_synth_N"/>
</dbReference>
<keyword evidence="8" id="KW-0012">Acyltransferase</keyword>
<dbReference type="CDD" id="cd08952">
    <property type="entry name" value="KR_1_SDR_x"/>
    <property type="match status" value="1"/>
</dbReference>
<dbReference type="InterPro" id="IPR049900">
    <property type="entry name" value="PKS_mFAS_DH"/>
</dbReference>
<evidence type="ECO:0000313" key="15">
    <source>
        <dbReference type="Proteomes" id="UP000037773"/>
    </source>
</evidence>
<dbReference type="FunFam" id="3.40.47.10:FF:000019">
    <property type="entry name" value="Polyketide synthase type I"/>
    <property type="match status" value="2"/>
</dbReference>
<feature type="domain" description="Carrier" evidence="11">
    <location>
        <begin position="3299"/>
        <end position="3374"/>
    </location>
</feature>
<dbReference type="PANTHER" id="PTHR43775:SF51">
    <property type="entry name" value="INACTIVE PHENOLPHTHIOCEROL SYNTHESIS POLYKETIDE SYNTHASE TYPE I PKS1-RELATED"/>
    <property type="match status" value="1"/>
</dbReference>
<dbReference type="InterPro" id="IPR020807">
    <property type="entry name" value="PKS_DH"/>
</dbReference>
<dbReference type="PROSITE" id="PS52019">
    <property type="entry name" value="PKS_MFAS_DH"/>
    <property type="match status" value="1"/>
</dbReference>
<feature type="region of interest" description="N-terminal hotdog fold" evidence="9">
    <location>
        <begin position="2520"/>
        <end position="2644"/>
    </location>
</feature>
<dbReference type="InterPro" id="IPR042104">
    <property type="entry name" value="PKS_dehydratase_sf"/>
</dbReference>
<dbReference type="InterPro" id="IPR013968">
    <property type="entry name" value="PKS_KR"/>
</dbReference>
<keyword evidence="15" id="KW-1185">Reference proteome</keyword>
<dbReference type="Pfam" id="PF18369">
    <property type="entry name" value="PKS_DE"/>
    <property type="match status" value="1"/>
</dbReference>
<dbReference type="InterPro" id="IPR032821">
    <property type="entry name" value="PKS_assoc"/>
</dbReference>
<dbReference type="GO" id="GO:0033068">
    <property type="term" value="P:macrolide biosynthetic process"/>
    <property type="evidence" value="ECO:0007669"/>
    <property type="project" value="UniProtKB-ARBA"/>
</dbReference>
<feature type="domain" description="PKS/mFAS DH" evidence="13">
    <location>
        <begin position="2520"/>
        <end position="2814"/>
    </location>
</feature>
<dbReference type="Proteomes" id="UP000037773">
    <property type="component" value="Unassembled WGS sequence"/>
</dbReference>
<feature type="region of interest" description="Disordered" evidence="10">
    <location>
        <begin position="3417"/>
        <end position="3439"/>
    </location>
</feature>
<dbReference type="EMBL" id="LGCN01000238">
    <property type="protein sequence ID" value="KOT31017.1"/>
    <property type="molecule type" value="Genomic_DNA"/>
</dbReference>
<dbReference type="GO" id="GO:0031177">
    <property type="term" value="F:phosphopantetheine binding"/>
    <property type="evidence" value="ECO:0007669"/>
    <property type="project" value="InterPro"/>
</dbReference>
<dbReference type="Gene3D" id="6.10.140.1830">
    <property type="match status" value="1"/>
</dbReference>
<dbReference type="Gene3D" id="3.40.50.720">
    <property type="entry name" value="NAD(P)-binding Rossmann-like Domain"/>
    <property type="match status" value="2"/>
</dbReference>
<dbReference type="PROSITE" id="PS52004">
    <property type="entry name" value="KS3_2"/>
    <property type="match status" value="2"/>
</dbReference>
<dbReference type="InterPro" id="IPR016036">
    <property type="entry name" value="Malonyl_transacylase_ACP-bd"/>
</dbReference>
<dbReference type="Gene3D" id="3.30.70.3290">
    <property type="match status" value="2"/>
</dbReference>
<dbReference type="Pfam" id="PF02801">
    <property type="entry name" value="Ketoacyl-synt_C"/>
    <property type="match status" value="2"/>
</dbReference>
<comment type="pathway">
    <text evidence="2">Antibiotic biosynthesis.</text>
</comment>
<sequence length="3457" mass="358093">MRDYLNRVTIDLRDTRRRLREAESRTREPIAVVSMSCRFPGGARTPEELWDLLAAGRDTVTGVPGDRGWDTGRLTAGGVPCRGAFLDGAADFDAEFFAVSPHEAIAMDPQQRLLLQAAWEAVERAGIDPASLRATRTGVFAAAIDQGYAQLGTGAPETVQGFLMTGNSMSVMSGRVAYALGLEGPAVTVDTACSASLVALHQAARALRAEECSLALAGGVTVMARPAVFTEFSRQGAMAADGRCKPFSATADGTGWGEGVGMLLLERLSDARRHGHPVLAVLRGSAVNQDGASNGLTAPNGPSQQRVIQAALADAGLTAADVGAVEAHGTGTTLGDPIEADALLATYGTDRRAGQPLWLGSLKSNIGHTQAAAGVAGVIKTVLALRHGLLPRSLHITEPTPHVDWGEGTVALLTEARKWPGTDGPRRAGVSSFGMSGTNAHVILEEAPEPEPLPRSAGTAPDVVPCVLSGRTAAALRDQAVRLRARLAADPAARPADIGYSLATTRTAFAHRAAVTAADRAELLTSLDALVRDTESTAVAVSGLAEPGPGRIAMVFPGQGAQWPGMGRELLDTAPEFARSMAACEEALSPFVDWSLRDVVRRDPGAAAPDRVDVVQPALFATMVSLAALWRSWGVEPDAVVGHSQGEIAAAVVAGALSLADGAKVVALRSRAIAAFAGAGGMISLAVPRDRAEEVITPWVGRVSVAAVNGPASVVVSGDAAALAELTAQCAADGVRARTIPVDYASHSAHVESIEEELLTALAGLTPAASTIPVFSTVTGEWLDTTAMDAAYWYRNLRRTVCFDTAVRALAEQGHGVFLEVSPHPVLTGPVQDTAEAAGVPDVVVTGTLRRDEGGLRRALTSAAGLWARGVPVDWRKVYEDWDAHPVDLPTYPFQQRRHWLAPVSPTPVEGDTDFWDLVDRGDVSEAATALAVDAAPLRAVLPALGAWRRHRNAPDVSGAWRYRVAWHPVPDPPAAALSGRWLVLVPEGQQESEKVRDAVRDVVRALREHGADVVTAGVATADGTVPTAGRPRTAPEPRSAGTTTAGPGPGTAAGPASASASGPGSTAAPGPQPGASSADGAERTRVVAAVAAAAADGRPLAGVLSLLGLADRPHPRHPGLPTGTVLTLALVQALGDLGVTAPLWCATRGAVSTGGADPLTAPAQAQVWGTGMVAALEHPQRWGGLVDLPDALGPRARERLCAALGGPDGEDQLAVRPTGLLARRLVRAPRPARPARTWKPRGTVLLTGGTGTLGPHLARWLARGGATHLVLPGRRGEDVPAAAGLRAELAASGATLAMPVCDLADRGQVERLLTGLDADGTPVTAVVHAAAYIALAPLDTIPVAAYERVVAAKAAGAAHLDALLDRELDAFVLFSSIAGVWGSGDHGAYAAANAHLDALAQYRRGRGLSATTVDWGIWRAEPPSGGTVPPADGTAADLFNLEEHGLPRIDAERALGTLQQVLDDDETLVTVADVDWEQFAPVFTSSRPSPLLRTVPEARRALEGHGDGDAPAASELRRRLTALRLSAEQDRLLLDLVRGHAAAVLGHDRADAVPPGKAFQELGLASLTAVELRNRLNKATGLRLPSTLVFDHPSAAALATHLKSRLLGEEETAAVADDRPKAGGEPIAIVAMSCRLPGGVTSPEELWRLLADRGDAVTGFPDGRGWDLDALYDPDPEHPGTSTTRHGGFLHDAADFDAAFFGISPREALAMDPQQRLLLEVSWEALERAGLDPEALRGSRTGVFTGVNYSDYGAAVARSAEGEGHLLTGSAPSVVSGRVAYTLGLEGPAVTVDTACSSSLVALHLAARALRAGDCSLALVGGVAVMATPGALISFSRQRGLAADGRCKAFADDADGMGMAEGAGVLLVERLSEARRAGHPVLAVLRGSAINQDGASNGLSAPNGPSQQRVIRAALADAGLSGADVDVVEAHGTGTTLGDPIEAQALLATYGQDRSGGRPLLIGSLKSNIGHTQAVSGVAGVMKTVLALRHAVVPATLHAHRPTTHVDWTQGAVTLATDATPWPDTDRSRRAGVSSFGLSGTNAHVVLEEAPAPDTPAPGRPELEPTPAGPVLPWCLSARSADALRDQAGRLLQHLTRTPPADAADIALSLAGRTAFAHRAVLVGAHDRLLPALEEWAAGGTPTADGVTDPDGRTVLMFPGQGSQWTGMARRLLDESPEFADAMRACADALAPHVDWSLLDVVRDGGLERVDVVQPVLFAVMVSLARLWRAYGVVPAAVVGHSQGEIAAAVVAGALTLEDGAKVVALRSRAIARLDGHGGMVSLALPSRQAAEQIAPWEGRLSVAAVNGPSAVVVSGDADALDELLETCERGGVRARRVDVDYASHSAHMEALEAELVTALEDIEPTAADIPLYSTVTDGWLDTATMDARYWYANLRRTVGFESAVRALAAAGHRTYIEVSPHPVLVPAVEETLEAAGADAAAVLGTLRRDDGGMERVLLSLGAAWTHGAPVDWSPLFAGTAARRVDLPTYAFQHRPYWAVPGPETGGDVTAVGLGRTGHPLLGAAVELADTGETLLSGRISARTHPWLADHAVSDVVLLPGAAFVDLAVRAGDEAGCPVLEELTLQAPLLLPATGGVQLQVRVGAPDGTARRTVDVHARPDADPAAPWTAHASGVLAAVTASEAAREEDREAAEADPSAQRAGRPPAGAEPVDVEDLYERFAAAGYGYGPAFQGLRAAWRHGGDLYTEVRLDEDQHAAATAFGIHPALLDAALQGLWLVPGRTGDAAPAPGTARLPFAWTGVTLHASGATALRVRLSPDTDGTVSLAAHDPSGRPVITVTGLAVRPVDAEALRAATAPVADDCLYRLVWTPLPTPAGEPVPPGRWAALGSGVPLPDTYPDLAVLAEALDHGAAAPDVLLVPCPTADGDDAAAVRALVAATLGLLQAWLADDRLADTRLVLLTRGAVRTGVDDGPGDPAAAAARGLLRSAQSEYPGRLVLVDLSDGDDDPLALLPGALHLDEPQLAVRDGKLFAARLTRVPAPEGAGERPAPLDPDGTVLVTGAGGVLGGLVARHLAARYGVRHLLLAGRRGADTPGAVTLLTDLRDLGAEAEFAACDLADPAAVTKLLARVPAGHPLTGVVHAAGVLDDGVVTSLTPERLDRVLRPKADAALVLHEATRGLPLSAFVLFSSAAGVVGNAGQANYAAANAFLDALAERRAAAGLPAQSLAWGLWEQRSEMTGTLDGAGLDRMTRGGVAALSDAQGLALLDAALRLDDALLVPLRLDTARLRAAAERGSVPPLLRGLVRGTRPVATRADTGRAASLREQLASLGAEERRERIEELVRARVADVLGHTGPEAIDPEQAFKDLGFDSLTAVDLRNRLNAATGLRLPATLVFDHPTPVAAAAYVTARLAPPAEPAAPASPDDDRELRRRLAAVPVKRLREAGLLDAVLRLAEPGGGGADNGSADPTDDPDTIKEMDVDALVRMALDGDGRV</sequence>
<dbReference type="CDD" id="cd08956">
    <property type="entry name" value="KR_3_FAS_SDR_x"/>
    <property type="match status" value="1"/>
</dbReference>
<comment type="caution">
    <text evidence="14">The sequence shown here is derived from an EMBL/GenBank/DDBJ whole genome shotgun (WGS) entry which is preliminary data.</text>
</comment>
<evidence type="ECO:0000256" key="9">
    <source>
        <dbReference type="PROSITE-ProRule" id="PRU01363"/>
    </source>
</evidence>
<dbReference type="InterPro" id="IPR015083">
    <property type="entry name" value="NorB/c/GfsB-D-like_docking"/>
</dbReference>
<evidence type="ECO:0000256" key="2">
    <source>
        <dbReference type="ARBA" id="ARBA00004792"/>
    </source>
</evidence>
<dbReference type="SMART" id="SM00827">
    <property type="entry name" value="PKS_AT"/>
    <property type="match status" value="2"/>
</dbReference>
<evidence type="ECO:0000256" key="4">
    <source>
        <dbReference type="ARBA" id="ARBA00022553"/>
    </source>
</evidence>
<evidence type="ECO:0000256" key="3">
    <source>
        <dbReference type="ARBA" id="ARBA00022450"/>
    </source>
</evidence>
<evidence type="ECO:0000256" key="5">
    <source>
        <dbReference type="ARBA" id="ARBA00022679"/>
    </source>
</evidence>
<feature type="compositionally biased region" description="Low complexity" evidence="10">
    <location>
        <begin position="1040"/>
        <end position="1080"/>
    </location>
</feature>
<evidence type="ECO:0000259" key="13">
    <source>
        <dbReference type="PROSITE" id="PS52019"/>
    </source>
</evidence>
<dbReference type="Gene3D" id="1.10.1200.10">
    <property type="entry name" value="ACP-like"/>
    <property type="match status" value="2"/>
</dbReference>
<dbReference type="FunFam" id="3.40.366.10:FF:000002">
    <property type="entry name" value="Probable polyketide synthase 2"/>
    <property type="match status" value="2"/>
</dbReference>
<feature type="domain" description="Carrier" evidence="11">
    <location>
        <begin position="1532"/>
        <end position="1607"/>
    </location>
</feature>
<dbReference type="Pfam" id="PF21089">
    <property type="entry name" value="PKS_DH_N"/>
    <property type="match status" value="1"/>
</dbReference>
<dbReference type="InterPro" id="IPR020841">
    <property type="entry name" value="PKS_Beta-ketoAc_synthase_dom"/>
</dbReference>
<protein>
    <submittedName>
        <fullName evidence="14">Polyketide synthase</fullName>
    </submittedName>
</protein>
<dbReference type="InterPro" id="IPR036736">
    <property type="entry name" value="ACP-like_sf"/>
</dbReference>
<dbReference type="Gene3D" id="3.10.129.110">
    <property type="entry name" value="Polyketide synthase dehydratase"/>
    <property type="match status" value="1"/>
</dbReference>
<dbReference type="Pfam" id="PF08990">
    <property type="entry name" value="Docking"/>
    <property type="match status" value="1"/>
</dbReference>